<feature type="transmembrane region" description="Helical" evidence="1">
    <location>
        <begin position="163"/>
        <end position="181"/>
    </location>
</feature>
<dbReference type="Pfam" id="PF14378">
    <property type="entry name" value="PAP2_3"/>
    <property type="match status" value="1"/>
</dbReference>
<comment type="caution">
    <text evidence="3">The sequence shown here is derived from an EMBL/GenBank/DDBJ whole genome shotgun (WGS) entry which is preliminary data.</text>
</comment>
<keyword evidence="1" id="KW-1133">Transmembrane helix</keyword>
<evidence type="ECO:0000313" key="4">
    <source>
        <dbReference type="Proteomes" id="UP000295325"/>
    </source>
</evidence>
<protein>
    <submittedName>
        <fullName evidence="3">PAP2 superfamily protein</fullName>
    </submittedName>
</protein>
<keyword evidence="4" id="KW-1185">Reference proteome</keyword>
<name>A0A4R7KTE8_9CLOT</name>
<feature type="transmembrane region" description="Helical" evidence="1">
    <location>
        <begin position="60"/>
        <end position="81"/>
    </location>
</feature>
<reference evidence="3 4" key="1">
    <citation type="submission" date="2019-03" db="EMBL/GenBank/DDBJ databases">
        <title>Genomic Encyclopedia of Type Strains, Phase IV (KMG-IV): sequencing the most valuable type-strain genomes for metagenomic binning, comparative biology and taxonomic classification.</title>
        <authorList>
            <person name="Goeker M."/>
        </authorList>
    </citation>
    <scope>NUCLEOTIDE SEQUENCE [LARGE SCALE GENOMIC DNA]</scope>
    <source>
        <strain evidence="3 4">DSM 24455</strain>
    </source>
</reference>
<feature type="transmembrane region" description="Helical" evidence="1">
    <location>
        <begin position="187"/>
        <end position="205"/>
    </location>
</feature>
<dbReference type="Gene3D" id="1.20.144.10">
    <property type="entry name" value="Phosphatidic acid phosphatase type 2/haloperoxidase"/>
    <property type="match status" value="1"/>
</dbReference>
<evidence type="ECO:0000256" key="1">
    <source>
        <dbReference type="SAM" id="Phobius"/>
    </source>
</evidence>
<gene>
    <name evidence="3" type="ORF">EDD71_102127</name>
</gene>
<dbReference type="RefSeq" id="WP_133627023.1">
    <property type="nucleotide sequence ID" value="NZ_SOAZ01000002.1"/>
</dbReference>
<dbReference type="InterPro" id="IPR036938">
    <property type="entry name" value="PAP2/HPO_sf"/>
</dbReference>
<sequence length="231" mass="26768">MNFEEMINNIKTDYKNIIIRLLFTVSLAITSLGYTLLNNYRGKVYNIQTTLDTIIPFNKYFIVPYLIWYLYVGFFIFYYSIMDDKRYFKILIGINVGMIISFIIFYFFPTTVPRPFVYGKDIFAKLVRLVYLNDNPYNCFPSIHVLDSVIIGAYVNRDPKISSAVKIISTSIAISIIFSTVFVKQHYVYDVVGGAALAYFMYFVCNYKEVSAKLACKMQVSSEKQVNVGEE</sequence>
<proteinExistence type="predicted"/>
<evidence type="ECO:0000259" key="2">
    <source>
        <dbReference type="Pfam" id="PF14378"/>
    </source>
</evidence>
<dbReference type="AlphaFoldDB" id="A0A4R7KTE8"/>
<organism evidence="3 4">
    <name type="scientific">Fonticella tunisiensis</name>
    <dbReference type="NCBI Taxonomy" id="1096341"/>
    <lineage>
        <taxon>Bacteria</taxon>
        <taxon>Bacillati</taxon>
        <taxon>Bacillota</taxon>
        <taxon>Clostridia</taxon>
        <taxon>Eubacteriales</taxon>
        <taxon>Clostridiaceae</taxon>
        <taxon>Fonticella</taxon>
    </lineage>
</organism>
<evidence type="ECO:0000313" key="3">
    <source>
        <dbReference type="EMBL" id="TDT63367.1"/>
    </source>
</evidence>
<feature type="transmembrane region" description="Helical" evidence="1">
    <location>
        <begin position="21"/>
        <end position="40"/>
    </location>
</feature>
<feature type="transmembrane region" description="Helical" evidence="1">
    <location>
        <begin position="88"/>
        <end position="108"/>
    </location>
</feature>
<dbReference type="OrthoDB" id="9790723at2"/>
<dbReference type="SUPFAM" id="SSF48317">
    <property type="entry name" value="Acid phosphatase/Vanadium-dependent haloperoxidase"/>
    <property type="match status" value="1"/>
</dbReference>
<dbReference type="Proteomes" id="UP000295325">
    <property type="component" value="Unassembled WGS sequence"/>
</dbReference>
<feature type="domain" description="Inositolphosphotransferase Aur1/Ipt1" evidence="2">
    <location>
        <begin position="67"/>
        <end position="202"/>
    </location>
</feature>
<dbReference type="InterPro" id="IPR026841">
    <property type="entry name" value="Aur1/Ipt1"/>
</dbReference>
<keyword evidence="1" id="KW-0472">Membrane</keyword>
<accession>A0A4R7KTE8</accession>
<dbReference type="GO" id="GO:0016020">
    <property type="term" value="C:membrane"/>
    <property type="evidence" value="ECO:0007669"/>
    <property type="project" value="UniProtKB-SubCell"/>
</dbReference>
<dbReference type="EMBL" id="SOAZ01000002">
    <property type="protein sequence ID" value="TDT63367.1"/>
    <property type="molecule type" value="Genomic_DNA"/>
</dbReference>
<keyword evidence="1" id="KW-0812">Transmembrane</keyword>